<dbReference type="GO" id="GO:0008564">
    <property type="term" value="F:protein-exporting ATPase activity"/>
    <property type="evidence" value="ECO:0007669"/>
    <property type="project" value="UniProtKB-EC"/>
</dbReference>
<dbReference type="GO" id="GO:0046933">
    <property type="term" value="F:proton-transporting ATP synthase activity, rotational mechanism"/>
    <property type="evidence" value="ECO:0007669"/>
    <property type="project" value="TreeGrafter"/>
</dbReference>
<comment type="caution">
    <text evidence="8">The sequence shown here is derived from an EMBL/GenBank/DDBJ whole genome shotgun (WGS) entry which is preliminary data.</text>
</comment>
<keyword evidence="2" id="KW-0547">Nucleotide-binding</keyword>
<evidence type="ECO:0000313" key="8">
    <source>
        <dbReference type="EMBL" id="RCI71351.1"/>
    </source>
</evidence>
<dbReference type="AlphaFoldDB" id="A0A367M2E3"/>
<dbReference type="PROSITE" id="PS00152">
    <property type="entry name" value="ATPASE_ALPHA_BETA"/>
    <property type="match status" value="1"/>
</dbReference>
<dbReference type="SUPFAM" id="SSF52540">
    <property type="entry name" value="P-loop containing nucleoside triphosphate hydrolases"/>
    <property type="match status" value="1"/>
</dbReference>
<evidence type="ECO:0000256" key="5">
    <source>
        <dbReference type="ARBA" id="ARBA00024382"/>
    </source>
</evidence>
<dbReference type="PANTHER" id="PTHR15184:SF9">
    <property type="entry name" value="SPI-1 TYPE 3 SECRETION SYSTEM ATPASE"/>
    <property type="match status" value="1"/>
</dbReference>
<feature type="non-terminal residue" evidence="8">
    <location>
        <position position="1"/>
    </location>
</feature>
<dbReference type="GO" id="GO:0005524">
    <property type="term" value="F:ATP binding"/>
    <property type="evidence" value="ECO:0007669"/>
    <property type="project" value="UniProtKB-KW"/>
</dbReference>
<evidence type="ECO:0000259" key="7">
    <source>
        <dbReference type="Pfam" id="PF18269"/>
    </source>
</evidence>
<dbReference type="InterPro" id="IPR050053">
    <property type="entry name" value="ATPase_alpha/beta_chains"/>
</dbReference>
<dbReference type="PANTHER" id="PTHR15184">
    <property type="entry name" value="ATP SYNTHASE"/>
    <property type="match status" value="1"/>
</dbReference>
<protein>
    <recommendedName>
        <fullName evidence="5">protein-secreting ATPase</fullName>
        <ecNumber evidence="5">7.4.2.8</ecNumber>
    </recommendedName>
</protein>
<evidence type="ECO:0000256" key="1">
    <source>
        <dbReference type="ARBA" id="ARBA00022448"/>
    </source>
</evidence>
<feature type="domain" description="T3SS EscN ATPase C-terminal" evidence="7">
    <location>
        <begin position="56"/>
        <end position="126"/>
    </location>
</feature>
<sequence length="130" mass="14631">LYTVLVEGDDMSEPVADDTRSILDGHIVLSRKLAAANHYPAIDVLHSVSRVMNQIVDDDQRHAAGRLREWLAKYEEVELLLKIGEYQKGQDSEADRAIEKIGAIRQWLRQGTHETSDYAQACAQLRSLCA</sequence>
<dbReference type="InterPro" id="IPR027417">
    <property type="entry name" value="P-loop_NTPase"/>
</dbReference>
<dbReference type="InterPro" id="IPR000194">
    <property type="entry name" value="ATPase_F1/V1/A1_a/bsu_nucl-bd"/>
</dbReference>
<evidence type="ECO:0000313" key="9">
    <source>
        <dbReference type="Proteomes" id="UP000253594"/>
    </source>
</evidence>
<dbReference type="InterPro" id="IPR020003">
    <property type="entry name" value="ATPase_a/bsu_AS"/>
</dbReference>
<dbReference type="EC" id="7.4.2.8" evidence="5"/>
<evidence type="ECO:0000256" key="4">
    <source>
        <dbReference type="ARBA" id="ARBA00022967"/>
    </source>
</evidence>
<accession>A0A367M2E3</accession>
<dbReference type="InterPro" id="IPR040627">
    <property type="entry name" value="T3SS_ATPase_C"/>
</dbReference>
<keyword evidence="4" id="KW-1278">Translocase</keyword>
<dbReference type="Proteomes" id="UP000253594">
    <property type="component" value="Unassembled WGS sequence"/>
</dbReference>
<dbReference type="Pfam" id="PF00006">
    <property type="entry name" value="ATP-synt_ab"/>
    <property type="match status" value="1"/>
</dbReference>
<dbReference type="EMBL" id="QORE01001458">
    <property type="protein sequence ID" value="RCI71351.1"/>
    <property type="molecule type" value="Genomic_DNA"/>
</dbReference>
<evidence type="ECO:0000256" key="3">
    <source>
        <dbReference type="ARBA" id="ARBA00022840"/>
    </source>
</evidence>
<reference evidence="8 9" key="1">
    <citation type="submission" date="2018-07" db="EMBL/GenBank/DDBJ databases">
        <title>Mechanisms of high-level aminoglycoside resistance among Gram-negative pathogens in Brazil.</title>
        <authorList>
            <person name="Ballaben A.S."/>
            <person name="Darini A.L.C."/>
            <person name="Doi Y."/>
        </authorList>
    </citation>
    <scope>NUCLEOTIDE SEQUENCE [LARGE SCALE GENOMIC DNA]</scope>
    <source>
        <strain evidence="8 9">B2-305</strain>
    </source>
</reference>
<evidence type="ECO:0000256" key="2">
    <source>
        <dbReference type="ARBA" id="ARBA00022741"/>
    </source>
</evidence>
<proteinExistence type="predicted"/>
<organism evidence="8 9">
    <name type="scientific">Pseudomonas aeruginosa</name>
    <dbReference type="NCBI Taxonomy" id="287"/>
    <lineage>
        <taxon>Bacteria</taxon>
        <taxon>Pseudomonadati</taxon>
        <taxon>Pseudomonadota</taxon>
        <taxon>Gammaproteobacteria</taxon>
        <taxon>Pseudomonadales</taxon>
        <taxon>Pseudomonadaceae</taxon>
        <taxon>Pseudomonas</taxon>
    </lineage>
</organism>
<name>A0A367M2E3_PSEAI</name>
<dbReference type="Gene3D" id="1.20.1270.330">
    <property type="match status" value="1"/>
</dbReference>
<keyword evidence="1" id="KW-0813">Transport</keyword>
<evidence type="ECO:0000259" key="6">
    <source>
        <dbReference type="Pfam" id="PF00006"/>
    </source>
</evidence>
<gene>
    <name evidence="8" type="primary">fliI</name>
    <name evidence="8" type="ORF">DT376_29600</name>
</gene>
<feature type="domain" description="ATPase F1/V1/A1 complex alpha/beta subunit nucleotide-binding" evidence="6">
    <location>
        <begin position="1"/>
        <end position="49"/>
    </location>
</feature>
<keyword evidence="3" id="KW-0067">ATP-binding</keyword>
<dbReference type="Gene3D" id="3.40.50.300">
    <property type="entry name" value="P-loop containing nucleotide triphosphate hydrolases"/>
    <property type="match status" value="1"/>
</dbReference>
<dbReference type="Pfam" id="PF18269">
    <property type="entry name" value="T3SS_ATPase_C"/>
    <property type="match status" value="1"/>
</dbReference>